<evidence type="ECO:0000256" key="1">
    <source>
        <dbReference type="SAM" id="SignalP"/>
    </source>
</evidence>
<dbReference type="Proteomes" id="UP000800200">
    <property type="component" value="Unassembled WGS sequence"/>
</dbReference>
<sequence>MSSSLLLIFALGISAVSAANNVIFRNYCPYDLYYWAVYPKTPAPRDQDYEIVPAYSVQYHAMANPDAGGISLKIRDKPHYEVAPAGILQLEYNLEPYLIWYDFSAIDCRMDHSKDSYHCPFLSRGVHVTTTGPSECQSMFCSLRDCDPRRAWNHISLSFLTPLRPELVSSAILRGSRPRARILRLLLLAKAEAKDAEPDCELKLGSEQKTDYDLVISTLIETPFGLSWELIQRLLHGESYGELRERGDSTVRSFWR</sequence>
<dbReference type="InterPro" id="IPR006771">
    <property type="entry name" value="CetA-like"/>
</dbReference>
<accession>A0A6A6EK15</accession>
<feature type="signal peptide" evidence="1">
    <location>
        <begin position="1"/>
        <end position="18"/>
    </location>
</feature>
<evidence type="ECO:0000313" key="2">
    <source>
        <dbReference type="EMBL" id="KAF2191049.1"/>
    </source>
</evidence>
<dbReference type="EMBL" id="ML994617">
    <property type="protein sequence ID" value="KAF2191049.1"/>
    <property type="molecule type" value="Genomic_DNA"/>
</dbReference>
<dbReference type="OrthoDB" id="1193027at2759"/>
<dbReference type="PANTHER" id="PTHR36195">
    <property type="entry name" value="DOMAIN PROTEIN, PUTATIVE (AFU_ORTHOLOGUE AFUA_5G01990)-RELATED-RELATED"/>
    <property type="match status" value="1"/>
</dbReference>
<evidence type="ECO:0008006" key="4">
    <source>
        <dbReference type="Google" id="ProtNLM"/>
    </source>
</evidence>
<feature type="chain" id="PRO_5025443280" description="Phosphatidylglycerol/phosphatidylinositol transfer protein" evidence="1">
    <location>
        <begin position="19"/>
        <end position="256"/>
    </location>
</feature>
<dbReference type="PANTHER" id="PTHR36195:SF6">
    <property type="entry name" value="SECRETED THAUMATIN-LIKE PROTEIN CALA"/>
    <property type="match status" value="1"/>
</dbReference>
<dbReference type="Pfam" id="PF04681">
    <property type="entry name" value="Bys1"/>
    <property type="match status" value="1"/>
</dbReference>
<dbReference type="AlphaFoldDB" id="A0A6A6EK15"/>
<organism evidence="2 3">
    <name type="scientific">Zopfia rhizophila CBS 207.26</name>
    <dbReference type="NCBI Taxonomy" id="1314779"/>
    <lineage>
        <taxon>Eukaryota</taxon>
        <taxon>Fungi</taxon>
        <taxon>Dikarya</taxon>
        <taxon>Ascomycota</taxon>
        <taxon>Pezizomycotina</taxon>
        <taxon>Dothideomycetes</taxon>
        <taxon>Dothideomycetes incertae sedis</taxon>
        <taxon>Zopfiaceae</taxon>
        <taxon>Zopfia</taxon>
    </lineage>
</organism>
<gene>
    <name evidence="2" type="ORF">K469DRAFT_808105</name>
</gene>
<keyword evidence="1" id="KW-0732">Signal</keyword>
<keyword evidence="3" id="KW-1185">Reference proteome</keyword>
<proteinExistence type="predicted"/>
<name>A0A6A6EK15_9PEZI</name>
<reference evidence="2" key="1">
    <citation type="journal article" date="2020" name="Stud. Mycol.">
        <title>101 Dothideomycetes genomes: a test case for predicting lifestyles and emergence of pathogens.</title>
        <authorList>
            <person name="Haridas S."/>
            <person name="Albert R."/>
            <person name="Binder M."/>
            <person name="Bloem J."/>
            <person name="Labutti K."/>
            <person name="Salamov A."/>
            <person name="Andreopoulos B."/>
            <person name="Baker S."/>
            <person name="Barry K."/>
            <person name="Bills G."/>
            <person name="Bluhm B."/>
            <person name="Cannon C."/>
            <person name="Castanera R."/>
            <person name="Culley D."/>
            <person name="Daum C."/>
            <person name="Ezra D."/>
            <person name="Gonzalez J."/>
            <person name="Henrissat B."/>
            <person name="Kuo A."/>
            <person name="Liang C."/>
            <person name="Lipzen A."/>
            <person name="Lutzoni F."/>
            <person name="Magnuson J."/>
            <person name="Mondo S."/>
            <person name="Nolan M."/>
            <person name="Ohm R."/>
            <person name="Pangilinan J."/>
            <person name="Park H.-J."/>
            <person name="Ramirez L."/>
            <person name="Alfaro M."/>
            <person name="Sun H."/>
            <person name="Tritt A."/>
            <person name="Yoshinaga Y."/>
            <person name="Zwiers L.-H."/>
            <person name="Turgeon B."/>
            <person name="Goodwin S."/>
            <person name="Spatafora J."/>
            <person name="Crous P."/>
            <person name="Grigoriev I."/>
        </authorList>
    </citation>
    <scope>NUCLEOTIDE SEQUENCE</scope>
    <source>
        <strain evidence="2">CBS 207.26</strain>
    </source>
</reference>
<protein>
    <recommendedName>
        <fullName evidence="4">Phosphatidylglycerol/phosphatidylinositol transfer protein</fullName>
    </recommendedName>
</protein>
<evidence type="ECO:0000313" key="3">
    <source>
        <dbReference type="Proteomes" id="UP000800200"/>
    </source>
</evidence>